<name>A0AAN7P8V8_9COLE</name>
<dbReference type="PRINTS" id="PR00080">
    <property type="entry name" value="SDRFAMILY"/>
</dbReference>
<protein>
    <recommendedName>
        <fullName evidence="6">Farnesol dehydrogenase</fullName>
    </recommendedName>
</protein>
<evidence type="ECO:0000256" key="2">
    <source>
        <dbReference type="ARBA" id="ARBA00023002"/>
    </source>
</evidence>
<dbReference type="FunFam" id="3.40.50.720:FF:000047">
    <property type="entry name" value="NADP-dependent L-serine/L-allo-threonine dehydrogenase"/>
    <property type="match status" value="1"/>
</dbReference>
<gene>
    <name evidence="4" type="ORF">RN001_007530</name>
</gene>
<comment type="caution">
    <text evidence="4">The sequence shown here is derived from an EMBL/GenBank/DDBJ whole genome shotgun (WGS) entry which is preliminary data.</text>
</comment>
<comment type="similarity">
    <text evidence="1 3">Belongs to the short-chain dehydrogenases/reductases (SDR) family.</text>
</comment>
<dbReference type="InterPro" id="IPR036291">
    <property type="entry name" value="NAD(P)-bd_dom_sf"/>
</dbReference>
<dbReference type="Pfam" id="PF00106">
    <property type="entry name" value="adh_short"/>
    <property type="match status" value="1"/>
</dbReference>
<dbReference type="SUPFAM" id="SSF51735">
    <property type="entry name" value="NAD(P)-binding Rossmann-fold domains"/>
    <property type="match status" value="1"/>
</dbReference>
<accession>A0AAN7P8V8</accession>
<dbReference type="GO" id="GO:0016616">
    <property type="term" value="F:oxidoreductase activity, acting on the CH-OH group of donors, NAD or NADP as acceptor"/>
    <property type="evidence" value="ECO:0007669"/>
    <property type="project" value="UniProtKB-ARBA"/>
</dbReference>
<dbReference type="AlphaFoldDB" id="A0AAN7P8V8"/>
<dbReference type="InterPro" id="IPR002347">
    <property type="entry name" value="SDR_fam"/>
</dbReference>
<dbReference type="Proteomes" id="UP001353858">
    <property type="component" value="Unassembled WGS sequence"/>
</dbReference>
<keyword evidence="2" id="KW-0560">Oxidoreductase</keyword>
<evidence type="ECO:0008006" key="6">
    <source>
        <dbReference type="Google" id="ProtNLM"/>
    </source>
</evidence>
<evidence type="ECO:0000256" key="3">
    <source>
        <dbReference type="RuleBase" id="RU000363"/>
    </source>
</evidence>
<evidence type="ECO:0000313" key="4">
    <source>
        <dbReference type="EMBL" id="KAK4879384.1"/>
    </source>
</evidence>
<reference evidence="5" key="1">
    <citation type="submission" date="2023-01" db="EMBL/GenBank/DDBJ databases">
        <title>Key to firefly adult light organ development and bioluminescence: homeobox transcription factors regulate luciferase expression and transportation to peroxisome.</title>
        <authorList>
            <person name="Fu X."/>
        </authorList>
    </citation>
    <scope>NUCLEOTIDE SEQUENCE [LARGE SCALE GENOMIC DNA]</scope>
</reference>
<dbReference type="PROSITE" id="PS00061">
    <property type="entry name" value="ADH_SHORT"/>
    <property type="match status" value="1"/>
</dbReference>
<proteinExistence type="inferred from homology"/>
<dbReference type="PANTHER" id="PTHR43115:SF4">
    <property type="entry name" value="DEHYDROGENASE_REDUCTASE SDR FAMILY MEMBER 11"/>
    <property type="match status" value="1"/>
</dbReference>
<dbReference type="PRINTS" id="PR00081">
    <property type="entry name" value="GDHRDH"/>
</dbReference>
<dbReference type="PANTHER" id="PTHR43115">
    <property type="entry name" value="DEHYDROGENASE/REDUCTASE SDR FAMILY MEMBER 11"/>
    <property type="match status" value="1"/>
</dbReference>
<keyword evidence="5" id="KW-1185">Reference proteome</keyword>
<evidence type="ECO:0000256" key="1">
    <source>
        <dbReference type="ARBA" id="ARBA00006484"/>
    </source>
</evidence>
<dbReference type="InterPro" id="IPR020904">
    <property type="entry name" value="Sc_DH/Rdtase_CS"/>
</dbReference>
<dbReference type="Gene3D" id="3.40.50.720">
    <property type="entry name" value="NAD(P)-binding Rossmann-like Domain"/>
    <property type="match status" value="1"/>
</dbReference>
<organism evidence="4 5">
    <name type="scientific">Aquatica leii</name>
    <dbReference type="NCBI Taxonomy" id="1421715"/>
    <lineage>
        <taxon>Eukaryota</taxon>
        <taxon>Metazoa</taxon>
        <taxon>Ecdysozoa</taxon>
        <taxon>Arthropoda</taxon>
        <taxon>Hexapoda</taxon>
        <taxon>Insecta</taxon>
        <taxon>Pterygota</taxon>
        <taxon>Neoptera</taxon>
        <taxon>Endopterygota</taxon>
        <taxon>Coleoptera</taxon>
        <taxon>Polyphaga</taxon>
        <taxon>Elateriformia</taxon>
        <taxon>Elateroidea</taxon>
        <taxon>Lampyridae</taxon>
        <taxon>Luciolinae</taxon>
        <taxon>Aquatica</taxon>
    </lineage>
</organism>
<dbReference type="EMBL" id="JARPUR010000003">
    <property type="protein sequence ID" value="KAK4879384.1"/>
    <property type="molecule type" value="Genomic_DNA"/>
</dbReference>
<evidence type="ECO:0000313" key="5">
    <source>
        <dbReference type="Proteomes" id="UP001353858"/>
    </source>
</evidence>
<sequence length="266" mass="29153">MSTTLRPDKTSDVFANCCIMERWQNKVAVVTGASAGIGAAICKELVGHGLKVVGIARRKERIEELAQNLQNKTGKLYAVKADITKESDILSAFNWITNNVGPVHILVNNAGVFKTADLLDGITEFWKLMVDTNLMGLCIATREATKIMKDNNIDGHIIHMNSVDGHYIPLNFNSNLYGASKFGITFLTEALRLELNAIQSKIKVTSISPGMTKTDILNESGISDKIFSTIPYLEPKDVADAVCYVLGTPPHVQVHEIILRPVGEML</sequence>